<dbReference type="EMBL" id="CP025746">
    <property type="protein sequence ID" value="QAA35187.1"/>
    <property type="molecule type" value="Genomic_DNA"/>
</dbReference>
<dbReference type="EC" id="3.1.26.5" evidence="6 7"/>
<dbReference type="SUPFAM" id="SSF54211">
    <property type="entry name" value="Ribosomal protein S5 domain 2-like"/>
    <property type="match status" value="1"/>
</dbReference>
<evidence type="ECO:0000256" key="5">
    <source>
        <dbReference type="ARBA" id="ARBA00022884"/>
    </source>
</evidence>
<dbReference type="OrthoDB" id="9810867at2"/>
<reference evidence="8 9" key="1">
    <citation type="submission" date="2018-01" db="EMBL/GenBank/DDBJ databases">
        <title>Genome Sequencing and Assembly of Anaerobacter polyendosporus strain CT4.</title>
        <authorList>
            <person name="Tachaapaikoon C."/>
            <person name="Sutheeworapong S."/>
            <person name="Jenjaroenpun P."/>
            <person name="Wongsurawat T."/>
            <person name="Nookeaw I."/>
            <person name="Cheawchanlertfa P."/>
            <person name="Kosugi A."/>
            <person name="Cheevadhanarak S."/>
            <person name="Ratanakhanokchai K."/>
        </authorList>
    </citation>
    <scope>NUCLEOTIDE SEQUENCE [LARGE SCALE GENOMIC DNA]</scope>
    <source>
        <strain evidence="8 9">CT4</strain>
    </source>
</reference>
<dbReference type="InterPro" id="IPR020568">
    <property type="entry name" value="Ribosomal_Su5_D2-typ_SF"/>
</dbReference>
<keyword evidence="3 6" id="KW-0255">Endonuclease</keyword>
<dbReference type="GO" id="GO:0000049">
    <property type="term" value="F:tRNA binding"/>
    <property type="evidence" value="ECO:0007669"/>
    <property type="project" value="UniProtKB-UniRule"/>
</dbReference>
<dbReference type="GO" id="GO:0042781">
    <property type="term" value="F:3'-tRNA processing endoribonuclease activity"/>
    <property type="evidence" value="ECO:0007669"/>
    <property type="project" value="TreeGrafter"/>
</dbReference>
<dbReference type="NCBIfam" id="TIGR00188">
    <property type="entry name" value="rnpA"/>
    <property type="match status" value="1"/>
</dbReference>
<protein>
    <recommendedName>
        <fullName evidence="6 7">Ribonuclease P protein component</fullName>
        <shortName evidence="6">RNase P protein</shortName>
        <shortName evidence="6">RNaseP protein</shortName>
        <ecNumber evidence="6 7">3.1.26.5</ecNumber>
    </recommendedName>
    <alternativeName>
        <fullName evidence="6">Protein C5</fullName>
    </alternativeName>
</protein>
<dbReference type="Pfam" id="PF00825">
    <property type="entry name" value="Ribonuclease_P"/>
    <property type="match status" value="1"/>
</dbReference>
<evidence type="ECO:0000256" key="3">
    <source>
        <dbReference type="ARBA" id="ARBA00022759"/>
    </source>
</evidence>
<comment type="function">
    <text evidence="6">RNaseP catalyzes the removal of the 5'-leader sequence from pre-tRNA to produce the mature 5'-terminus. It can also cleave other RNA substrates such as 4.5S RNA. The protein component plays an auxiliary but essential role in vivo by binding to the 5'-leader sequence and broadening the substrate specificity of the ribozyme.</text>
</comment>
<dbReference type="AlphaFoldDB" id="A0A410E1K2"/>
<dbReference type="PANTHER" id="PTHR33992:SF1">
    <property type="entry name" value="RIBONUCLEASE P PROTEIN COMPONENT"/>
    <property type="match status" value="1"/>
</dbReference>
<name>A0A410E1K2_9CLOT</name>
<evidence type="ECO:0000256" key="1">
    <source>
        <dbReference type="ARBA" id="ARBA00022694"/>
    </source>
</evidence>
<proteinExistence type="inferred from homology"/>
<dbReference type="InterPro" id="IPR014721">
    <property type="entry name" value="Ribsml_uS5_D2-typ_fold_subgr"/>
</dbReference>
<keyword evidence="2 6" id="KW-0540">Nuclease</keyword>
<keyword evidence="5 6" id="KW-0694">RNA-binding</keyword>
<keyword evidence="1 6" id="KW-0819">tRNA processing</keyword>
<dbReference type="GO" id="GO:0004526">
    <property type="term" value="F:ribonuclease P activity"/>
    <property type="evidence" value="ECO:0007669"/>
    <property type="project" value="UniProtKB-UniRule"/>
</dbReference>
<dbReference type="Proteomes" id="UP000286268">
    <property type="component" value="Chromosome"/>
</dbReference>
<dbReference type="GO" id="GO:0001682">
    <property type="term" value="P:tRNA 5'-leader removal"/>
    <property type="evidence" value="ECO:0007669"/>
    <property type="project" value="UniProtKB-UniRule"/>
</dbReference>
<dbReference type="InterPro" id="IPR000100">
    <property type="entry name" value="RNase_P"/>
</dbReference>
<organism evidence="8 9">
    <name type="scientific">Clostridium manihotivorum</name>
    <dbReference type="NCBI Taxonomy" id="2320868"/>
    <lineage>
        <taxon>Bacteria</taxon>
        <taxon>Bacillati</taxon>
        <taxon>Bacillota</taxon>
        <taxon>Clostridia</taxon>
        <taxon>Eubacteriales</taxon>
        <taxon>Clostridiaceae</taxon>
        <taxon>Clostridium</taxon>
    </lineage>
</organism>
<comment type="catalytic activity">
    <reaction evidence="6">
        <text>Endonucleolytic cleavage of RNA, removing 5'-extranucleotides from tRNA precursor.</text>
        <dbReference type="EC" id="3.1.26.5"/>
    </reaction>
</comment>
<dbReference type="RefSeq" id="WP_128210856.1">
    <property type="nucleotide sequence ID" value="NZ_CP025746.1"/>
</dbReference>
<comment type="similarity">
    <text evidence="6">Belongs to the RnpA family.</text>
</comment>
<comment type="subunit">
    <text evidence="6">Consists of a catalytic RNA component (M1 or rnpB) and a protein subunit.</text>
</comment>
<sequence>MADQKLRKNMEFRNVYRRGKSFANDLLVLYIYNNRRNRDEKGLPYNRVGISVSKKVGISVIRSRAKRLISESYRLNNENIKRGNDLVFIARVAINDKTYWEVQKAMINLFNKAGLIKNEKDFNSSNKVL</sequence>
<dbReference type="PANTHER" id="PTHR33992">
    <property type="entry name" value="RIBONUCLEASE P PROTEIN COMPONENT"/>
    <property type="match status" value="1"/>
</dbReference>
<dbReference type="KEGG" id="cmah:C1I91_01225"/>
<evidence type="ECO:0000256" key="7">
    <source>
        <dbReference type="NCBIfam" id="TIGR00188"/>
    </source>
</evidence>
<evidence type="ECO:0000256" key="4">
    <source>
        <dbReference type="ARBA" id="ARBA00022801"/>
    </source>
</evidence>
<gene>
    <name evidence="6" type="primary">rnpA</name>
    <name evidence="8" type="ORF">C1I91_01225</name>
</gene>
<evidence type="ECO:0000256" key="6">
    <source>
        <dbReference type="HAMAP-Rule" id="MF_00227"/>
    </source>
</evidence>
<dbReference type="HAMAP" id="MF_00227">
    <property type="entry name" value="RNase_P"/>
    <property type="match status" value="1"/>
</dbReference>
<accession>A0A410E1K2</accession>
<dbReference type="GO" id="GO:0030677">
    <property type="term" value="C:ribonuclease P complex"/>
    <property type="evidence" value="ECO:0007669"/>
    <property type="project" value="TreeGrafter"/>
</dbReference>
<evidence type="ECO:0000313" key="8">
    <source>
        <dbReference type="EMBL" id="QAA35187.1"/>
    </source>
</evidence>
<keyword evidence="9" id="KW-1185">Reference proteome</keyword>
<keyword evidence="4 6" id="KW-0378">Hydrolase</keyword>
<evidence type="ECO:0000313" key="9">
    <source>
        <dbReference type="Proteomes" id="UP000286268"/>
    </source>
</evidence>
<dbReference type="Gene3D" id="3.30.230.10">
    <property type="match status" value="1"/>
</dbReference>
<evidence type="ECO:0000256" key="2">
    <source>
        <dbReference type="ARBA" id="ARBA00022722"/>
    </source>
</evidence>